<evidence type="ECO:0000313" key="2">
    <source>
        <dbReference type="EMBL" id="PXF49565.1"/>
    </source>
</evidence>
<organism evidence="2 3">
    <name type="scientific">Gracilariopsis chorda</name>
    <dbReference type="NCBI Taxonomy" id="448386"/>
    <lineage>
        <taxon>Eukaryota</taxon>
        <taxon>Rhodophyta</taxon>
        <taxon>Florideophyceae</taxon>
        <taxon>Rhodymeniophycidae</taxon>
        <taxon>Gracilariales</taxon>
        <taxon>Gracilariaceae</taxon>
        <taxon>Gracilariopsis</taxon>
    </lineage>
</organism>
<evidence type="ECO:0000313" key="3">
    <source>
        <dbReference type="Proteomes" id="UP000247409"/>
    </source>
</evidence>
<comment type="caution">
    <text evidence="2">The sequence shown here is derived from an EMBL/GenBank/DDBJ whole genome shotgun (WGS) entry which is preliminary data.</text>
</comment>
<dbReference type="AlphaFoldDB" id="A0A2V3J584"/>
<feature type="region of interest" description="Disordered" evidence="1">
    <location>
        <begin position="1"/>
        <end position="44"/>
    </location>
</feature>
<sequence>MATPLVRPGSPLPLSRSTFPAPSTTSRASFSDPSAAPAVTFAPGSGRKKRIHFSAGCYVLLVKAIKALDAHIAPHDEAQARLEEALALFFSPTSSGGLAVVCTPTWKTLSDRLKKVISSHRLAVGNNAVASGIIEEWGETGTLLDDIMLAIDEVDDRCCTERDERSELEKRLWAAREDIR</sequence>
<reference evidence="2 3" key="1">
    <citation type="journal article" date="2018" name="Mol. Biol. Evol.">
        <title>Analysis of the draft genome of the red seaweed Gracilariopsis chorda provides insights into genome size evolution in Rhodophyta.</title>
        <authorList>
            <person name="Lee J."/>
            <person name="Yang E.C."/>
            <person name="Graf L."/>
            <person name="Yang J.H."/>
            <person name="Qiu H."/>
            <person name="Zel Zion U."/>
            <person name="Chan C.X."/>
            <person name="Stephens T.G."/>
            <person name="Weber A.P.M."/>
            <person name="Boo G.H."/>
            <person name="Boo S.M."/>
            <person name="Kim K.M."/>
            <person name="Shin Y."/>
            <person name="Jung M."/>
            <person name="Lee S.J."/>
            <person name="Yim H.S."/>
            <person name="Lee J.H."/>
            <person name="Bhattacharya D."/>
            <person name="Yoon H.S."/>
        </authorList>
    </citation>
    <scope>NUCLEOTIDE SEQUENCE [LARGE SCALE GENOMIC DNA]</scope>
    <source>
        <strain evidence="2 3">SKKU-2015</strain>
        <tissue evidence="2">Whole body</tissue>
    </source>
</reference>
<evidence type="ECO:0000256" key="1">
    <source>
        <dbReference type="SAM" id="MobiDB-lite"/>
    </source>
</evidence>
<accession>A0A2V3J584</accession>
<dbReference type="OrthoDB" id="12012at2759"/>
<gene>
    <name evidence="2" type="ORF">BWQ96_00635</name>
</gene>
<dbReference type="Proteomes" id="UP000247409">
    <property type="component" value="Unassembled WGS sequence"/>
</dbReference>
<protein>
    <submittedName>
        <fullName evidence="2">Uncharacterized protein</fullName>
    </submittedName>
</protein>
<proteinExistence type="predicted"/>
<feature type="compositionally biased region" description="Polar residues" evidence="1">
    <location>
        <begin position="15"/>
        <end position="32"/>
    </location>
</feature>
<dbReference type="EMBL" id="NBIV01000004">
    <property type="protein sequence ID" value="PXF49565.1"/>
    <property type="molecule type" value="Genomic_DNA"/>
</dbReference>
<name>A0A2V3J584_9FLOR</name>
<keyword evidence="3" id="KW-1185">Reference proteome</keyword>